<dbReference type="InterPro" id="IPR036937">
    <property type="entry name" value="Adhesion_dom_fimbrial_sf"/>
</dbReference>
<keyword evidence="4" id="KW-0281">Fimbrium</keyword>
<sequence>MKTPIINHIKETPVKYAYVLISILLAFSSNVYAAGCKTSMNYTKVVSNIPSQIKINPSVPVGAVMASGIFNTGEGNLPDGCTMYGPTKGDLTGVGTPNGNVYPTNLPYVGYKLMAVDGDYVSGDFYNRYWPITVNTSQPYLVINTAVGFRFKIEFIKLGTVTADTPLILPVLGHYRVTNRYGTFNYMEFTNKTSFQLIPESTTCTVLQSAISVTLNDVNQKDLNVIGKTAKDTNFQIPVNCKAATNISLSFSGDVVDPVNGVFRNTNAENTANVGVQILDNVGNPVPTALGSYKVIGTVNGTLNYPMTARYYALTNNVSAGNVNAIANVTILYN</sequence>
<evidence type="ECO:0000256" key="1">
    <source>
        <dbReference type="ARBA" id="ARBA00004561"/>
    </source>
</evidence>
<dbReference type="Gene3D" id="2.60.40.1090">
    <property type="entry name" value="Fimbrial-type adhesion domain"/>
    <property type="match status" value="1"/>
</dbReference>
<dbReference type="EMBL" id="JAGKON010000054">
    <property type="protein sequence ID" value="MBQ0604186.1"/>
    <property type="molecule type" value="Genomic_DNA"/>
</dbReference>
<dbReference type="SUPFAM" id="SSF49401">
    <property type="entry name" value="Bacterial adhesins"/>
    <property type="match status" value="1"/>
</dbReference>
<name>A0AAP2BQ34_KLEOX</name>
<evidence type="ECO:0000313" key="6">
    <source>
        <dbReference type="EMBL" id="MBQ0604186.1"/>
    </source>
</evidence>
<evidence type="ECO:0000256" key="3">
    <source>
        <dbReference type="ARBA" id="ARBA00022729"/>
    </source>
</evidence>
<dbReference type="AlphaFoldDB" id="A0AAP2BQ34"/>
<comment type="caution">
    <text evidence="6">The sequence shown here is derived from an EMBL/GenBank/DDBJ whole genome shotgun (WGS) entry which is preliminary data.</text>
</comment>
<dbReference type="PANTHER" id="PTHR33420:SF12">
    <property type="entry name" value="FIMBRIN-LIKE PROTEIN FIMI-RELATED"/>
    <property type="match status" value="1"/>
</dbReference>
<dbReference type="InterPro" id="IPR050263">
    <property type="entry name" value="Bact_Fimbrial_Adh_Pro"/>
</dbReference>
<dbReference type="InterPro" id="IPR000259">
    <property type="entry name" value="Adhesion_dom_fimbrial"/>
</dbReference>
<dbReference type="InterPro" id="IPR008966">
    <property type="entry name" value="Adhesion_dom_sf"/>
</dbReference>
<dbReference type="PANTHER" id="PTHR33420">
    <property type="entry name" value="FIMBRIAL SUBUNIT ELFA-RELATED"/>
    <property type="match status" value="1"/>
</dbReference>
<evidence type="ECO:0000256" key="2">
    <source>
        <dbReference type="ARBA" id="ARBA00006671"/>
    </source>
</evidence>
<dbReference type="Proteomes" id="UP000673434">
    <property type="component" value="Unassembled WGS sequence"/>
</dbReference>
<dbReference type="RefSeq" id="WP_016809924.1">
    <property type="nucleotide sequence ID" value="NZ_CABGTQ010000008.1"/>
</dbReference>
<gene>
    <name evidence="6" type="ORF">J7S78_30820</name>
</gene>
<comment type="subcellular location">
    <subcellularLocation>
        <location evidence="1">Fimbrium</location>
    </subcellularLocation>
</comment>
<organism evidence="6 7">
    <name type="scientific">Klebsiella oxytoca</name>
    <dbReference type="NCBI Taxonomy" id="571"/>
    <lineage>
        <taxon>Bacteria</taxon>
        <taxon>Pseudomonadati</taxon>
        <taxon>Pseudomonadota</taxon>
        <taxon>Gammaproteobacteria</taxon>
        <taxon>Enterobacterales</taxon>
        <taxon>Enterobacteriaceae</taxon>
        <taxon>Klebsiella/Raoultella group</taxon>
        <taxon>Klebsiella</taxon>
    </lineage>
</organism>
<feature type="domain" description="Fimbrial-type adhesion" evidence="5">
    <location>
        <begin position="201"/>
        <end position="333"/>
    </location>
</feature>
<proteinExistence type="inferred from homology"/>
<dbReference type="Pfam" id="PF00419">
    <property type="entry name" value="Fimbrial"/>
    <property type="match status" value="1"/>
</dbReference>
<accession>A0AAP2BQ34</accession>
<dbReference type="GO" id="GO:0043709">
    <property type="term" value="P:cell adhesion involved in single-species biofilm formation"/>
    <property type="evidence" value="ECO:0007669"/>
    <property type="project" value="TreeGrafter"/>
</dbReference>
<evidence type="ECO:0000313" key="7">
    <source>
        <dbReference type="Proteomes" id="UP000673434"/>
    </source>
</evidence>
<keyword evidence="3" id="KW-0732">Signal</keyword>
<evidence type="ECO:0000259" key="5">
    <source>
        <dbReference type="Pfam" id="PF00419"/>
    </source>
</evidence>
<evidence type="ECO:0000256" key="4">
    <source>
        <dbReference type="ARBA" id="ARBA00023263"/>
    </source>
</evidence>
<dbReference type="GO" id="GO:0009289">
    <property type="term" value="C:pilus"/>
    <property type="evidence" value="ECO:0007669"/>
    <property type="project" value="UniProtKB-SubCell"/>
</dbReference>
<keyword evidence="7" id="KW-1185">Reference proteome</keyword>
<comment type="similarity">
    <text evidence="2">Belongs to the fimbrial protein family.</text>
</comment>
<dbReference type="Gene3D" id="2.60.40.3310">
    <property type="match status" value="1"/>
</dbReference>
<reference evidence="6 7" key="1">
    <citation type="submission" date="2021-03" db="EMBL/GenBank/DDBJ databases">
        <authorList>
            <person name="Stanton E."/>
        </authorList>
    </citation>
    <scope>NUCLEOTIDE SEQUENCE [LARGE SCALE GENOMIC DNA]</scope>
    <source>
        <strain evidence="6 7">2020EL-00037</strain>
    </source>
</reference>
<protein>
    <submittedName>
        <fullName evidence="6">Fimbrial protein</fullName>
    </submittedName>
</protein>